<dbReference type="EMBL" id="JWIN03000037">
    <property type="protein sequence ID" value="KAB1253652.1"/>
    <property type="molecule type" value="Genomic_DNA"/>
</dbReference>
<proteinExistence type="predicted"/>
<reference evidence="1 2" key="1">
    <citation type="journal article" date="2019" name="Mol. Ecol. Resour.">
        <title>Improving Illumina assemblies with Hi-C and long reads: an example with the North African dromedary.</title>
        <authorList>
            <person name="Elbers J.P."/>
            <person name="Rogers M.F."/>
            <person name="Perelman P.L."/>
            <person name="Proskuryakova A.A."/>
            <person name="Serdyukova N.A."/>
            <person name="Johnson W.E."/>
            <person name="Horin P."/>
            <person name="Corander J."/>
            <person name="Murphy D."/>
            <person name="Burger P.A."/>
        </authorList>
    </citation>
    <scope>NUCLEOTIDE SEQUENCE [LARGE SCALE GENOMIC DNA]</scope>
    <source>
        <strain evidence="1">Drom800</strain>
        <tissue evidence="1">Blood</tissue>
    </source>
</reference>
<dbReference type="AlphaFoldDB" id="A0A5N4C438"/>
<feature type="non-terminal residue" evidence="1">
    <location>
        <position position="1"/>
    </location>
</feature>
<evidence type="ECO:0000313" key="2">
    <source>
        <dbReference type="Proteomes" id="UP000299084"/>
    </source>
</evidence>
<sequence>QLPRSLLIGQASESFVSVLDSSTLDEATNNFSFEESTAPALPSRLPKLVTRPWFLPP</sequence>
<comment type="caution">
    <text evidence="1">The sequence shown here is derived from an EMBL/GenBank/DDBJ whole genome shotgun (WGS) entry which is preliminary data.</text>
</comment>
<gene>
    <name evidence="1" type="ORF">Cadr_000003145</name>
</gene>
<dbReference type="Proteomes" id="UP000299084">
    <property type="component" value="Unassembled WGS sequence"/>
</dbReference>
<organism evidence="1 2">
    <name type="scientific">Camelus dromedarius</name>
    <name type="common">Dromedary</name>
    <name type="synonym">Arabian camel</name>
    <dbReference type="NCBI Taxonomy" id="9838"/>
    <lineage>
        <taxon>Eukaryota</taxon>
        <taxon>Metazoa</taxon>
        <taxon>Chordata</taxon>
        <taxon>Craniata</taxon>
        <taxon>Vertebrata</taxon>
        <taxon>Euteleostomi</taxon>
        <taxon>Mammalia</taxon>
        <taxon>Eutheria</taxon>
        <taxon>Laurasiatheria</taxon>
        <taxon>Artiodactyla</taxon>
        <taxon>Tylopoda</taxon>
        <taxon>Camelidae</taxon>
        <taxon>Camelus</taxon>
    </lineage>
</organism>
<keyword evidence="2" id="KW-1185">Reference proteome</keyword>
<evidence type="ECO:0000313" key="1">
    <source>
        <dbReference type="EMBL" id="KAB1253652.1"/>
    </source>
</evidence>
<protein>
    <submittedName>
        <fullName evidence="1">Uncharacterized protein</fullName>
    </submittedName>
</protein>
<accession>A0A5N4C438</accession>
<name>A0A5N4C438_CAMDR</name>